<sequence>MYSLLLAIIYIAFISLGLPDSLIGSAWPVMHQELQVSVSYAGIITMTIAGGTIVSSLFSDKLTRKFGAGLVTALSVLTTAIALFGFSISTHFLALVLWAIPYGLGAGAVDAALNNYVALHYTSRHMNWLHCFWGVGAAISPYIMSFYLTNGQSWNNGYRTIGILQLILTAVLFFSLPLWKRQKDTYTSDSTTKALSFSEILKLKGIWAILIAFFAYSAVEQTTGLWASTFLVTAKNIHPDIAARFAAFFFLGITFGRFICGFIADRLGDKQLIRVGTGIILIGLLFILLPSSQTFWALSGLIIVGVGCAPIYPSIIHATPTNFGKEYSQSVIGIQMAFAYVGTTFVPPFFGWLASVTSLAIYPFFLAFFALLMLFSTERLNQLLKG</sequence>
<protein>
    <recommendedName>
        <fullName evidence="8">Major facilitator superfamily (MFS) profile domain-containing protein</fullName>
    </recommendedName>
</protein>
<feature type="transmembrane region" description="Helical" evidence="7">
    <location>
        <begin position="128"/>
        <end position="148"/>
    </location>
</feature>
<gene>
    <name evidence="9" type="ORF">DOK78_001958</name>
</gene>
<evidence type="ECO:0000256" key="4">
    <source>
        <dbReference type="ARBA" id="ARBA00022692"/>
    </source>
</evidence>
<dbReference type="Pfam" id="PF07690">
    <property type="entry name" value="MFS_1"/>
    <property type="match status" value="1"/>
</dbReference>
<dbReference type="PANTHER" id="PTHR23514:SF3">
    <property type="entry name" value="BYPASS OF STOP CODON PROTEIN 6"/>
    <property type="match status" value="1"/>
</dbReference>
<proteinExistence type="inferred from homology"/>
<feature type="transmembrane region" description="Helical" evidence="7">
    <location>
        <begin position="241"/>
        <end position="260"/>
    </location>
</feature>
<feature type="transmembrane region" description="Helical" evidence="7">
    <location>
        <begin position="295"/>
        <end position="315"/>
    </location>
</feature>
<evidence type="ECO:0000256" key="1">
    <source>
        <dbReference type="ARBA" id="ARBA00004651"/>
    </source>
</evidence>
<keyword evidence="5 7" id="KW-1133">Transmembrane helix</keyword>
<evidence type="ECO:0000256" key="7">
    <source>
        <dbReference type="SAM" id="Phobius"/>
    </source>
</evidence>
<evidence type="ECO:0000256" key="6">
    <source>
        <dbReference type="ARBA" id="ARBA00023136"/>
    </source>
</evidence>
<feature type="transmembrane region" description="Helical" evidence="7">
    <location>
        <begin position="66"/>
        <end position="86"/>
    </location>
</feature>
<dbReference type="Gene3D" id="1.20.1250.20">
    <property type="entry name" value="MFS general substrate transporter like domains"/>
    <property type="match status" value="2"/>
</dbReference>
<feature type="transmembrane region" description="Helical" evidence="7">
    <location>
        <begin position="92"/>
        <end position="116"/>
    </location>
</feature>
<comment type="subcellular location">
    <subcellularLocation>
        <location evidence="1">Cell membrane</location>
        <topology evidence="1">Multi-pass membrane protein</topology>
    </subcellularLocation>
</comment>
<dbReference type="EMBL" id="CP147251">
    <property type="protein sequence ID" value="WYJ77320.1"/>
    <property type="molecule type" value="Genomic_DNA"/>
</dbReference>
<evidence type="ECO:0000313" key="10">
    <source>
        <dbReference type="Proteomes" id="UP000664701"/>
    </source>
</evidence>
<feature type="transmembrane region" description="Helical" evidence="7">
    <location>
        <begin position="272"/>
        <end position="289"/>
    </location>
</feature>
<feature type="domain" description="Major facilitator superfamily (MFS) profile" evidence="8">
    <location>
        <begin position="5"/>
        <end position="381"/>
    </location>
</feature>
<dbReference type="InterPro" id="IPR011701">
    <property type="entry name" value="MFS"/>
</dbReference>
<dbReference type="RefSeq" id="WP_207940535.1">
    <property type="nucleotide sequence ID" value="NZ_CP147251.1"/>
</dbReference>
<dbReference type="InterPro" id="IPR051788">
    <property type="entry name" value="MFS_Transporter"/>
</dbReference>
<dbReference type="PANTHER" id="PTHR23514">
    <property type="entry name" value="BYPASS OF STOP CODON PROTEIN 6"/>
    <property type="match status" value="1"/>
</dbReference>
<keyword evidence="10" id="KW-1185">Reference proteome</keyword>
<dbReference type="InterPro" id="IPR036259">
    <property type="entry name" value="MFS_trans_sf"/>
</dbReference>
<feature type="transmembrane region" description="Helical" evidence="7">
    <location>
        <begin position="352"/>
        <end position="375"/>
    </location>
</feature>
<evidence type="ECO:0000256" key="5">
    <source>
        <dbReference type="ARBA" id="ARBA00022989"/>
    </source>
</evidence>
<evidence type="ECO:0000256" key="2">
    <source>
        <dbReference type="ARBA" id="ARBA00008335"/>
    </source>
</evidence>
<organism evidence="9 10">
    <name type="scientific">Candidatus Enterococcus lowellii</name>
    <dbReference type="NCBI Taxonomy" id="2230877"/>
    <lineage>
        <taxon>Bacteria</taxon>
        <taxon>Bacillati</taxon>
        <taxon>Bacillota</taxon>
        <taxon>Bacilli</taxon>
        <taxon>Lactobacillales</taxon>
        <taxon>Enterococcaceae</taxon>
        <taxon>Enterococcus</taxon>
    </lineage>
</organism>
<feature type="transmembrane region" description="Helical" evidence="7">
    <location>
        <begin position="200"/>
        <end position="219"/>
    </location>
</feature>
<reference evidence="9 10" key="2">
    <citation type="submission" date="2024-03" db="EMBL/GenBank/DDBJ databases">
        <title>The Genome Sequence of Enterococcus sp. DIV2402.</title>
        <authorList>
            <consortium name="The Broad Institute Genomics Platform"/>
            <consortium name="The Broad Institute Microbial Omics Core"/>
            <consortium name="The Broad Institute Genomic Center for Infectious Diseases"/>
            <person name="Earl A."/>
            <person name="Manson A."/>
            <person name="Gilmore M."/>
            <person name="Schwartman J."/>
            <person name="Shea T."/>
            <person name="Abouelleil A."/>
            <person name="Cao P."/>
            <person name="Chapman S."/>
            <person name="Cusick C."/>
            <person name="Young S."/>
            <person name="Neafsey D."/>
            <person name="Nusbaum C."/>
            <person name="Birren B."/>
        </authorList>
    </citation>
    <scope>NUCLEOTIDE SEQUENCE [LARGE SCALE GENOMIC DNA]</scope>
    <source>
        <strain evidence="9 10">DIV2402</strain>
    </source>
</reference>
<keyword evidence="4 7" id="KW-0812">Transmembrane</keyword>
<accession>A0ABZ2SNS8</accession>
<keyword evidence="3" id="KW-0813">Transport</keyword>
<reference evidence="9 10" key="1">
    <citation type="submission" date="2021-03" db="EMBL/GenBank/DDBJ databases">
        <authorList>
            <person name="Gilmore M.S."/>
            <person name="Schwartzman J."/>
            <person name="Van Tyne D."/>
            <person name="Martin M."/>
            <person name="Earl A.M."/>
            <person name="Manson A.L."/>
            <person name="Straub T."/>
            <person name="Salamzade R."/>
            <person name="Saavedra J."/>
            <person name="Lebreton F."/>
            <person name="Prichula J."/>
            <person name="Schaufler K."/>
            <person name="Gaca A."/>
            <person name="Sgardioli B."/>
            <person name="Wagenaar J."/>
            <person name="Strong T."/>
        </authorList>
    </citation>
    <scope>NUCLEOTIDE SEQUENCE [LARGE SCALE GENOMIC DNA]</scope>
    <source>
        <strain evidence="9 10">DIV2402</strain>
    </source>
</reference>
<feature type="transmembrane region" description="Helical" evidence="7">
    <location>
        <begin position="38"/>
        <end position="59"/>
    </location>
</feature>
<evidence type="ECO:0000313" key="9">
    <source>
        <dbReference type="EMBL" id="WYJ77320.1"/>
    </source>
</evidence>
<comment type="similarity">
    <text evidence="2">Belongs to the major facilitator superfamily.</text>
</comment>
<dbReference type="PROSITE" id="PS50850">
    <property type="entry name" value="MFS"/>
    <property type="match status" value="1"/>
</dbReference>
<evidence type="ECO:0000256" key="3">
    <source>
        <dbReference type="ARBA" id="ARBA00022448"/>
    </source>
</evidence>
<dbReference type="SUPFAM" id="SSF103473">
    <property type="entry name" value="MFS general substrate transporter"/>
    <property type="match status" value="1"/>
</dbReference>
<evidence type="ECO:0000259" key="8">
    <source>
        <dbReference type="PROSITE" id="PS50850"/>
    </source>
</evidence>
<feature type="transmembrane region" description="Helical" evidence="7">
    <location>
        <begin position="327"/>
        <end position="346"/>
    </location>
</feature>
<dbReference type="InterPro" id="IPR020846">
    <property type="entry name" value="MFS_dom"/>
</dbReference>
<keyword evidence="6 7" id="KW-0472">Membrane</keyword>
<dbReference type="Proteomes" id="UP000664701">
    <property type="component" value="Chromosome"/>
</dbReference>
<feature type="transmembrane region" description="Helical" evidence="7">
    <location>
        <begin position="160"/>
        <end position="179"/>
    </location>
</feature>
<name>A0ABZ2SNS8_9ENTE</name>